<dbReference type="InterPro" id="IPR044743">
    <property type="entry name" value="Ubl_USP48"/>
</dbReference>
<dbReference type="CDD" id="cd01795">
    <property type="entry name" value="Ubl_USP48"/>
    <property type="match status" value="1"/>
</dbReference>
<dbReference type="InterPro" id="IPR050164">
    <property type="entry name" value="Peptidase_C19"/>
</dbReference>
<dbReference type="GO" id="GO:0005634">
    <property type="term" value="C:nucleus"/>
    <property type="evidence" value="ECO:0007669"/>
    <property type="project" value="UniProtKB-SubCell"/>
</dbReference>
<dbReference type="InParanoid" id="C3YMZ6"/>
<comment type="catalytic activity">
    <reaction evidence="1">
        <text>Thiol-dependent hydrolysis of ester, thioester, amide, peptide and isopeptide bonds formed by the C-terminal Gly of ubiquitin (a 76-residue protein attached to proteins as an intracellular targeting signal).</text>
        <dbReference type="EC" id="3.4.19.12"/>
    </reaction>
</comment>
<dbReference type="Pfam" id="PF00443">
    <property type="entry name" value="UCH"/>
    <property type="match status" value="1"/>
</dbReference>
<evidence type="ECO:0000256" key="10">
    <source>
        <dbReference type="ARBA" id="ARBA00022801"/>
    </source>
</evidence>
<evidence type="ECO:0000256" key="14">
    <source>
        <dbReference type="SAM" id="MobiDB-lite"/>
    </source>
</evidence>
<keyword evidence="7" id="KW-0645">Protease</keyword>
<evidence type="ECO:0000256" key="9">
    <source>
        <dbReference type="ARBA" id="ARBA00022786"/>
    </source>
</evidence>
<dbReference type="InterPro" id="IPR035927">
    <property type="entry name" value="DUSP-like_sf"/>
</dbReference>
<evidence type="ECO:0000259" key="15">
    <source>
        <dbReference type="PROSITE" id="PS50053"/>
    </source>
</evidence>
<feature type="compositionally biased region" description="Low complexity" evidence="14">
    <location>
        <begin position="746"/>
        <end position="757"/>
    </location>
</feature>
<organism>
    <name type="scientific">Branchiostoma floridae</name>
    <name type="common">Florida lancelet</name>
    <name type="synonym">Amphioxus</name>
    <dbReference type="NCBI Taxonomy" id="7739"/>
    <lineage>
        <taxon>Eukaryota</taxon>
        <taxon>Metazoa</taxon>
        <taxon>Chordata</taxon>
        <taxon>Cephalochordata</taxon>
        <taxon>Leptocardii</taxon>
        <taxon>Amphioxiformes</taxon>
        <taxon>Branchiostomatidae</taxon>
        <taxon>Branchiostoma</taxon>
    </lineage>
</organism>
<dbReference type="InterPro" id="IPR018200">
    <property type="entry name" value="USP_CS"/>
</dbReference>
<feature type="domain" description="Ubiquitin-like" evidence="15">
    <location>
        <begin position="999"/>
        <end position="1087"/>
    </location>
</feature>
<keyword evidence="12" id="KW-0539">Nucleus</keyword>
<feature type="region of interest" description="Disordered" evidence="14">
    <location>
        <begin position="724"/>
        <end position="766"/>
    </location>
</feature>
<dbReference type="GO" id="GO:0004197">
    <property type="term" value="F:cysteine-type endopeptidase activity"/>
    <property type="evidence" value="ECO:0007669"/>
    <property type="project" value="InterPro"/>
</dbReference>
<evidence type="ECO:0000256" key="5">
    <source>
        <dbReference type="ARBA" id="ARBA00012759"/>
    </source>
</evidence>
<dbReference type="InterPro" id="IPR029071">
    <property type="entry name" value="Ubiquitin-like_domsf"/>
</dbReference>
<dbReference type="PANTHER" id="PTHR24006">
    <property type="entry name" value="UBIQUITIN CARBOXYL-TERMINAL HYDROLASE"/>
    <property type="match status" value="1"/>
</dbReference>
<evidence type="ECO:0000256" key="1">
    <source>
        <dbReference type="ARBA" id="ARBA00000707"/>
    </source>
</evidence>
<evidence type="ECO:0000313" key="17">
    <source>
        <dbReference type="EMBL" id="EEN58315.1"/>
    </source>
</evidence>
<dbReference type="SUPFAM" id="SSF54001">
    <property type="entry name" value="Cysteine proteinases"/>
    <property type="match status" value="2"/>
</dbReference>
<dbReference type="InterPro" id="IPR033841">
    <property type="entry name" value="Pep_USP48"/>
</dbReference>
<accession>C3YMZ6</accession>
<gene>
    <name evidence="17" type="ORF">BRAFLDRAFT_94317</name>
</gene>
<keyword evidence="11" id="KW-0788">Thiol protease</keyword>
<evidence type="ECO:0000256" key="8">
    <source>
        <dbReference type="ARBA" id="ARBA00022737"/>
    </source>
</evidence>
<name>C3YMZ6_BRAFL</name>
<dbReference type="InterPro" id="IPR000626">
    <property type="entry name" value="Ubiquitin-like_dom"/>
</dbReference>
<feature type="compositionally biased region" description="Pro residues" evidence="14">
    <location>
        <begin position="186"/>
        <end position="195"/>
    </location>
</feature>
<dbReference type="AlphaFoldDB" id="C3YMZ6"/>
<protein>
    <recommendedName>
        <fullName evidence="13">Ubiquitin carboxyl-terminal hydrolase 48</fullName>
        <ecNumber evidence="5">3.4.19.12</ecNumber>
    </recommendedName>
</protein>
<dbReference type="GO" id="GO:0004843">
    <property type="term" value="F:cysteine-type deubiquitinase activity"/>
    <property type="evidence" value="ECO:0007669"/>
    <property type="project" value="UniProtKB-EC"/>
</dbReference>
<comment type="subcellular location">
    <subcellularLocation>
        <location evidence="3">Cytoplasm</location>
    </subcellularLocation>
    <subcellularLocation>
        <location evidence="2">Nucleus</location>
    </subcellularLocation>
</comment>
<dbReference type="InterPro" id="IPR001394">
    <property type="entry name" value="Peptidase_C19_UCH"/>
</dbReference>
<evidence type="ECO:0000256" key="3">
    <source>
        <dbReference type="ARBA" id="ARBA00004496"/>
    </source>
</evidence>
<dbReference type="EMBL" id="GG666532">
    <property type="protein sequence ID" value="EEN58315.1"/>
    <property type="molecule type" value="Genomic_DNA"/>
</dbReference>
<keyword evidence="9" id="KW-0833">Ubl conjugation pathway</keyword>
<dbReference type="EC" id="3.4.19.12" evidence="5"/>
<feature type="compositionally biased region" description="Polar residues" evidence="14">
    <location>
        <begin position="736"/>
        <end position="745"/>
    </location>
</feature>
<dbReference type="CDD" id="cd02668">
    <property type="entry name" value="Peptidase_C19L"/>
    <property type="match status" value="1"/>
</dbReference>
<evidence type="ECO:0000259" key="16">
    <source>
        <dbReference type="PROSITE" id="PS50235"/>
    </source>
</evidence>
<dbReference type="PROSITE" id="PS50053">
    <property type="entry name" value="UBIQUITIN_2"/>
    <property type="match status" value="1"/>
</dbReference>
<dbReference type="GO" id="GO:0006508">
    <property type="term" value="P:proteolysis"/>
    <property type="evidence" value="ECO:0007669"/>
    <property type="project" value="UniProtKB-KW"/>
</dbReference>
<dbReference type="FunCoup" id="C3YMZ6">
    <property type="interactions" value="839"/>
</dbReference>
<evidence type="ECO:0000256" key="7">
    <source>
        <dbReference type="ARBA" id="ARBA00022670"/>
    </source>
</evidence>
<dbReference type="PROSITE" id="PS00973">
    <property type="entry name" value="USP_2"/>
    <property type="match status" value="1"/>
</dbReference>
<dbReference type="eggNOG" id="KOG1863">
    <property type="taxonomic scope" value="Eukaryota"/>
</dbReference>
<proteinExistence type="inferred from homology"/>
<keyword evidence="10" id="KW-0378">Hydrolase</keyword>
<dbReference type="InterPro" id="IPR028889">
    <property type="entry name" value="USP"/>
</dbReference>
<comment type="similarity">
    <text evidence="4">Belongs to the peptidase C19 family.</text>
</comment>
<dbReference type="GO" id="GO:0005737">
    <property type="term" value="C:cytoplasm"/>
    <property type="evidence" value="ECO:0007669"/>
    <property type="project" value="UniProtKB-SubCell"/>
</dbReference>
<dbReference type="SUPFAM" id="SSF54236">
    <property type="entry name" value="Ubiquitin-like"/>
    <property type="match status" value="1"/>
</dbReference>
<dbReference type="PROSITE" id="PS50235">
    <property type="entry name" value="USP_3"/>
    <property type="match status" value="1"/>
</dbReference>
<dbReference type="FunFam" id="3.90.70.10:FF:000029">
    <property type="entry name" value="ubiquitin carboxyl-terminal hydrolase 48 isoform X1"/>
    <property type="match status" value="1"/>
</dbReference>
<dbReference type="MEROPS" id="C19.068"/>
<evidence type="ECO:0000256" key="12">
    <source>
        <dbReference type="ARBA" id="ARBA00023242"/>
    </source>
</evidence>
<dbReference type="SUPFAM" id="SSF143791">
    <property type="entry name" value="DUSP-like"/>
    <property type="match status" value="1"/>
</dbReference>
<evidence type="ECO:0000256" key="2">
    <source>
        <dbReference type="ARBA" id="ARBA00004123"/>
    </source>
</evidence>
<dbReference type="STRING" id="7739.C3YMZ6"/>
<evidence type="ECO:0000256" key="11">
    <source>
        <dbReference type="ARBA" id="ARBA00022807"/>
    </source>
</evidence>
<keyword evidence="8" id="KW-0677">Repeat</keyword>
<dbReference type="InterPro" id="IPR038765">
    <property type="entry name" value="Papain-like_cys_pep_sf"/>
</dbReference>
<evidence type="ECO:0000256" key="13">
    <source>
        <dbReference type="ARBA" id="ARBA00035173"/>
    </source>
</evidence>
<feature type="region of interest" description="Disordered" evidence="14">
    <location>
        <begin position="127"/>
        <end position="202"/>
    </location>
</feature>
<dbReference type="PANTHER" id="PTHR24006:SF722">
    <property type="entry name" value="UBIQUITIN CARBOXYL-TERMINAL HYDROLASE 48"/>
    <property type="match status" value="1"/>
</dbReference>
<keyword evidence="6" id="KW-0963">Cytoplasm</keyword>
<feature type="domain" description="USP" evidence="16">
    <location>
        <begin position="92"/>
        <end position="482"/>
    </location>
</feature>
<dbReference type="Gene3D" id="3.90.70.10">
    <property type="entry name" value="Cysteine proteinases"/>
    <property type="match status" value="2"/>
</dbReference>
<evidence type="ECO:0000256" key="4">
    <source>
        <dbReference type="ARBA" id="ARBA00009085"/>
    </source>
</evidence>
<reference evidence="17" key="1">
    <citation type="journal article" date="2008" name="Nature">
        <title>The amphioxus genome and the evolution of the chordate karyotype.</title>
        <authorList>
            <consortium name="US DOE Joint Genome Institute (JGI-PGF)"/>
            <person name="Putnam N.H."/>
            <person name="Butts T."/>
            <person name="Ferrier D.E.K."/>
            <person name="Furlong R.F."/>
            <person name="Hellsten U."/>
            <person name="Kawashima T."/>
            <person name="Robinson-Rechavi M."/>
            <person name="Shoguchi E."/>
            <person name="Terry A."/>
            <person name="Yu J.-K."/>
            <person name="Benito-Gutierrez E.L."/>
            <person name="Dubchak I."/>
            <person name="Garcia-Fernandez J."/>
            <person name="Gibson-Brown J.J."/>
            <person name="Grigoriev I.V."/>
            <person name="Horton A.C."/>
            <person name="de Jong P.J."/>
            <person name="Jurka J."/>
            <person name="Kapitonov V.V."/>
            <person name="Kohara Y."/>
            <person name="Kuroki Y."/>
            <person name="Lindquist E."/>
            <person name="Lucas S."/>
            <person name="Osoegawa K."/>
            <person name="Pennacchio L.A."/>
            <person name="Salamov A.A."/>
            <person name="Satou Y."/>
            <person name="Sauka-Spengler T."/>
            <person name="Schmutz J."/>
            <person name="Shin-I T."/>
            <person name="Toyoda A."/>
            <person name="Bronner-Fraser M."/>
            <person name="Fujiyama A."/>
            <person name="Holland L.Z."/>
            <person name="Holland P.W.H."/>
            <person name="Satoh N."/>
            <person name="Rokhsar D.S."/>
        </authorList>
    </citation>
    <scope>NUCLEOTIDE SEQUENCE [LARGE SCALE GENOMIC DNA]</scope>
    <source>
        <strain evidence="17">S238N-H82</strain>
        <tissue evidence="17">Testes</tissue>
    </source>
</reference>
<evidence type="ECO:0000256" key="6">
    <source>
        <dbReference type="ARBA" id="ARBA00022490"/>
    </source>
</evidence>
<dbReference type="GO" id="GO:0016579">
    <property type="term" value="P:protein deubiquitination"/>
    <property type="evidence" value="ECO:0007669"/>
    <property type="project" value="InterPro"/>
</dbReference>
<sequence>MPPKSRQTQNPNRQAWQWADTTEPARISQQNVETAYRIRLKACPRDGRRNCKNNPNCLVGLGESQWLGEIDDEAFQEIEDPNNERRAEGSFVGLKNLGATCYVNTFLQVWFHNQEFRSAMYQYLEPDIPKGDRRTRSPPSSPKKTSPVKSSPPSPRKQTGSAHGEDVVSSTTGCLQGSPKKDGSPPTSPKKPPPPMEKDEDLMPTTVCGHLQFIFALLQNSSRRYIDPSAFIQSLGLDTALQQDAQEFSKLLMSLLEDSTRYQPNPWVRDIMQQFRGQYAYVTRCNRCFQGSSRPSQFYELDLNIQGHTDLSQCVEEFLQEEKLEGDNQYFCSFCQSKQNAARLITLLSLPRVLNLQLLRFVFDRNTGHKKKLNNYVRFPEVLDMSRYLRKPENEVVYELQAVLIHRGHSAYSGHYIAHIKDKASSCWYKFNDEEIQKMEGKKLQLGCEEDIEGGQKQPKKPKLQKGSHASRNAYMLVYNRRMPEGEVIGDPLPVETAIPDRLMQMVHRDNQKFEEWVREMKDMRDAQEFSKLLMSLLEDSTRYQPNPWVRDIMQQFRGQYAYVTRCNRCFQGSSRPSQFYELDLNIQGHTDLSQCVEEFLQQQSVVSGKARHQEITELCDLMPAEEGETYEWISTDWLREWLSESNAPRGVDNSKLTCTHGSDASLCWECVRQTCAQLHAKARVAEDHKFITSANREKVDRNKAYWVGKDSLRVWRQLAMEKLAPDSQGQGNGENGTQADGSEPTSSQGTKSSQGSNHGSMENGDDDITIFNEDIICDHGNLLPDESCRRLVSEAVWRRLQAYFTNVPGFRGSQSVCQACLLKDKEGEQREELHKLMAAEQKAALLQLYQDKNRPAWDKKQAQEFYIVSKVFVEEWRQFIKQPLRYDPVSNIGNVSLLCPHMGLLYRPELIGTDPSNPGLLVWPAEWAIISKTFLVDHTIRVIREDVDRLVSKPALCEECLEARVLQEDQERREYSSATIYIRKITSKEEKMASLQRAELNLSSSEEENDPDFQQMNTVKKRKIAKEVTANCTAAASINQVMNAFSVAPFDQHLILNGRMLVDDVATLGSLDVIPGSVLLLKVDEPVEDPMMIEDFAKVTPL</sequence>